<gene>
    <name evidence="1" type="ordered locus">Sgly_0441</name>
</gene>
<evidence type="ECO:0000313" key="2">
    <source>
        <dbReference type="Proteomes" id="UP000007488"/>
    </source>
</evidence>
<evidence type="ECO:0000313" key="1">
    <source>
        <dbReference type="EMBL" id="ADY54807.1"/>
    </source>
</evidence>
<dbReference type="AlphaFoldDB" id="F0SY57"/>
<dbReference type="SUPFAM" id="SSF82771">
    <property type="entry name" value="GIY-YIG endonuclease"/>
    <property type="match status" value="1"/>
</dbReference>
<accession>F0SY57</accession>
<dbReference type="Gene3D" id="3.40.1440.10">
    <property type="entry name" value="GIY-YIG endonuclease"/>
    <property type="match status" value="1"/>
</dbReference>
<dbReference type="STRING" id="645991.Sgly_0441"/>
<keyword evidence="2" id="KW-1185">Reference proteome</keyword>
<proteinExistence type="predicted"/>
<dbReference type="InterPro" id="IPR035901">
    <property type="entry name" value="GIY-YIG_endonuc_sf"/>
</dbReference>
<reference evidence="2" key="2">
    <citation type="submission" date="2011-02" db="EMBL/GenBank/DDBJ databases">
        <title>The complete genome of Syntrophobotulus glycolicus DSM 8271.</title>
        <authorList>
            <person name="Lucas S."/>
            <person name="Copeland A."/>
            <person name="Lapidus A."/>
            <person name="Bruce D."/>
            <person name="Goodwin L."/>
            <person name="Pitluck S."/>
            <person name="Kyrpides N."/>
            <person name="Mavromatis K."/>
            <person name="Pagani I."/>
            <person name="Ivanova N."/>
            <person name="Mikhailova N."/>
            <person name="Chertkov O."/>
            <person name="Held B."/>
            <person name="Detter J.C."/>
            <person name="Tapia R."/>
            <person name="Han C."/>
            <person name="Land M."/>
            <person name="Hauser L."/>
            <person name="Markowitz V."/>
            <person name="Cheng J.-F."/>
            <person name="Hugenholtz P."/>
            <person name="Woyke T."/>
            <person name="Wu D."/>
            <person name="Spring S."/>
            <person name="Schroeder M."/>
            <person name="Brambilla E."/>
            <person name="Klenk H.-P."/>
            <person name="Eisen J.A."/>
        </authorList>
    </citation>
    <scope>NUCLEOTIDE SEQUENCE [LARGE SCALE GENOMIC DNA]</scope>
    <source>
        <strain evidence="2">DSM 8271 / FlGlyR</strain>
    </source>
</reference>
<organism evidence="1 2">
    <name type="scientific">Syntrophobotulus glycolicus (strain DSM 8271 / FlGlyR)</name>
    <dbReference type="NCBI Taxonomy" id="645991"/>
    <lineage>
        <taxon>Bacteria</taxon>
        <taxon>Bacillati</taxon>
        <taxon>Bacillota</taxon>
        <taxon>Clostridia</taxon>
        <taxon>Eubacteriales</taxon>
        <taxon>Desulfitobacteriaceae</taxon>
        <taxon>Syntrophobotulus</taxon>
    </lineage>
</organism>
<reference evidence="1 2" key="1">
    <citation type="journal article" date="2011" name="Stand. Genomic Sci.">
        <title>Complete genome sequence of Syntrophobotulus glycolicus type strain (FlGlyR).</title>
        <authorList>
            <person name="Han C."/>
            <person name="Mwirichia R."/>
            <person name="Chertkov O."/>
            <person name="Held B."/>
            <person name="Lapidus A."/>
            <person name="Nolan M."/>
            <person name="Lucas S."/>
            <person name="Hammon N."/>
            <person name="Deshpande S."/>
            <person name="Cheng J.F."/>
            <person name="Tapia R."/>
            <person name="Goodwin L."/>
            <person name="Pitluck S."/>
            <person name="Huntemann M."/>
            <person name="Liolios K."/>
            <person name="Ivanova N."/>
            <person name="Pagani I."/>
            <person name="Mavromatis K."/>
            <person name="Ovchinikova G."/>
            <person name="Pati A."/>
            <person name="Chen A."/>
            <person name="Palaniappan K."/>
            <person name="Land M."/>
            <person name="Hauser L."/>
            <person name="Brambilla E.M."/>
            <person name="Rohde M."/>
            <person name="Spring S."/>
            <person name="Sikorski J."/>
            <person name="Goker M."/>
            <person name="Woyke T."/>
            <person name="Bristow J."/>
            <person name="Eisen J.A."/>
            <person name="Markowitz V."/>
            <person name="Hugenholtz P."/>
            <person name="Kyrpides N.C."/>
            <person name="Klenk H.P."/>
            <person name="Detter J.C."/>
        </authorList>
    </citation>
    <scope>NUCLEOTIDE SEQUENCE [LARGE SCALE GENOMIC DNA]</scope>
    <source>
        <strain evidence="2">DSM 8271 / FlGlyR</strain>
    </source>
</reference>
<protein>
    <recommendedName>
        <fullName evidence="3">LuxR family transcriptional regulator</fullName>
    </recommendedName>
</protein>
<dbReference type="KEGG" id="sgy:Sgly_0441"/>
<dbReference type="eggNOG" id="COG3860">
    <property type="taxonomic scope" value="Bacteria"/>
</dbReference>
<dbReference type="Proteomes" id="UP000007488">
    <property type="component" value="Chromosome"/>
</dbReference>
<dbReference type="OrthoDB" id="9789954at2"/>
<dbReference type="CDD" id="cd10451">
    <property type="entry name" value="GIY-YIG_LuxR_like"/>
    <property type="match status" value="1"/>
</dbReference>
<name>F0SY57_SYNGF</name>
<sequence>MDQEKKHKLKQEYKQTPQPMGIFRLRNLVNHKILVGSSTSLDKKFNGLQMSLDSGVYPSKDLIRDWTEYGRESFVFEILDELEPRDVPDYQVKADLKALEELWLEKLKPFEERGYNWKNKNKYMAK</sequence>
<dbReference type="EMBL" id="CP002547">
    <property type="protein sequence ID" value="ADY54807.1"/>
    <property type="molecule type" value="Genomic_DNA"/>
</dbReference>
<evidence type="ECO:0008006" key="3">
    <source>
        <dbReference type="Google" id="ProtNLM"/>
    </source>
</evidence>
<dbReference type="HOGENOM" id="CLU_146070_0_0_9"/>